<keyword evidence="3" id="KW-1185">Reference proteome</keyword>
<dbReference type="InterPro" id="IPR001242">
    <property type="entry name" value="Condensation_dom"/>
</dbReference>
<dbReference type="Gene3D" id="3.30.559.30">
    <property type="entry name" value="Nonribosomal peptide synthetase, condensation domain"/>
    <property type="match status" value="1"/>
</dbReference>
<name>A0ABT4N0V0_GORRU</name>
<evidence type="ECO:0000313" key="3">
    <source>
        <dbReference type="Proteomes" id="UP001067235"/>
    </source>
</evidence>
<proteinExistence type="predicted"/>
<accession>A0ABT4N0V0</accession>
<evidence type="ECO:0000259" key="1">
    <source>
        <dbReference type="Pfam" id="PF00668"/>
    </source>
</evidence>
<dbReference type="Proteomes" id="UP001067235">
    <property type="component" value="Unassembled WGS sequence"/>
</dbReference>
<dbReference type="RefSeq" id="WP_301573486.1">
    <property type="nucleotide sequence ID" value="NZ_JAPWIE010000007.1"/>
</dbReference>
<evidence type="ECO:0000313" key="2">
    <source>
        <dbReference type="EMBL" id="MCZ4552872.1"/>
    </source>
</evidence>
<gene>
    <name evidence="2" type="ORF">O4213_22980</name>
</gene>
<sequence>MEFTELADYPLPSGSLTEWIPTTGADGACWSVDSRPLTYDHEDHYTRGLSGEPSDGQSAWLGAAFEIHLRFDADAVRRTLRAWMLRHEAFRTTVTKTVDAQGSTCLTRLTSTGEVLDMAPHPVGHLGNGSRVRAHLIDLFDTQISPLTWPHCLVATVSDTDTPIAGNGFLVVFGADHSVMDAYSMLLAISEIQRLYAYELHGIDPALSEIGSHVDFSANDRVIGGELTPEHHAVETWQQFLDAGGGQFPRFGLPVKPEGINPHAGHQQNGMSTWLLSTEQVAQVNAHCRELGHNMQSAVLASLALAHRELVGGTTLRFVMPMHTRHESQYVESVGWYVGIIPVEVDVTAAETFGDCMNAGAEAVATTKSFARFPYPRIAQLLGKRAVPQFVISYLDVRFVPGAAEWERWRGRTLRSGTFSDDEVYLWIARTPIGMTVSARFPATEIAEAGVRRYVDALGELLLGFARAGDHPTAGRSLTSLTIPYSQDKFPA</sequence>
<comment type="caution">
    <text evidence="2">The sequence shown here is derived from an EMBL/GenBank/DDBJ whole genome shotgun (WGS) entry which is preliminary data.</text>
</comment>
<dbReference type="EMBL" id="JAPWIE010000007">
    <property type="protein sequence ID" value="MCZ4552872.1"/>
    <property type="molecule type" value="Genomic_DNA"/>
</dbReference>
<feature type="domain" description="Condensation" evidence="1">
    <location>
        <begin position="166"/>
        <end position="383"/>
    </location>
</feature>
<reference evidence="2" key="1">
    <citation type="submission" date="2022-12" db="EMBL/GenBank/DDBJ databases">
        <authorList>
            <person name="Krivoruchko A.V."/>
            <person name="Elkin A."/>
        </authorList>
    </citation>
    <scope>NUCLEOTIDE SEQUENCE</scope>
    <source>
        <strain evidence="2">IEGM 1388</strain>
    </source>
</reference>
<organism evidence="2 3">
    <name type="scientific">Gordonia rubripertincta</name>
    <name type="common">Rhodococcus corallinus</name>
    <dbReference type="NCBI Taxonomy" id="36822"/>
    <lineage>
        <taxon>Bacteria</taxon>
        <taxon>Bacillati</taxon>
        <taxon>Actinomycetota</taxon>
        <taxon>Actinomycetes</taxon>
        <taxon>Mycobacteriales</taxon>
        <taxon>Gordoniaceae</taxon>
        <taxon>Gordonia</taxon>
    </lineage>
</organism>
<dbReference type="Pfam" id="PF00668">
    <property type="entry name" value="Condensation"/>
    <property type="match status" value="1"/>
</dbReference>
<protein>
    <submittedName>
        <fullName evidence="2">Condensation domain-containing protein</fullName>
    </submittedName>
</protein>
<dbReference type="Gene3D" id="3.30.559.10">
    <property type="entry name" value="Chloramphenicol acetyltransferase-like domain"/>
    <property type="match status" value="1"/>
</dbReference>
<dbReference type="InterPro" id="IPR023213">
    <property type="entry name" value="CAT-like_dom_sf"/>
</dbReference>
<dbReference type="SUPFAM" id="SSF52777">
    <property type="entry name" value="CoA-dependent acyltransferases"/>
    <property type="match status" value="2"/>
</dbReference>
<dbReference type="PANTHER" id="PTHR45527:SF1">
    <property type="entry name" value="FATTY ACID SYNTHASE"/>
    <property type="match status" value="1"/>
</dbReference>
<dbReference type="PANTHER" id="PTHR45527">
    <property type="entry name" value="NONRIBOSOMAL PEPTIDE SYNTHETASE"/>
    <property type="match status" value="1"/>
</dbReference>